<feature type="domain" description="NAD-dependent epimerase/dehydratase" evidence="1">
    <location>
        <begin position="27"/>
        <end position="239"/>
    </location>
</feature>
<evidence type="ECO:0000259" key="1">
    <source>
        <dbReference type="Pfam" id="PF01370"/>
    </source>
</evidence>
<dbReference type="Pfam" id="PF01370">
    <property type="entry name" value="Epimerase"/>
    <property type="match status" value="1"/>
</dbReference>
<evidence type="ECO:0000313" key="2">
    <source>
        <dbReference type="EMBL" id="TQV72427.1"/>
    </source>
</evidence>
<dbReference type="InterPro" id="IPR051783">
    <property type="entry name" value="NAD(P)-dependent_oxidoreduct"/>
</dbReference>
<name>A0A545T5B3_9GAMM</name>
<dbReference type="GO" id="GO:0005737">
    <property type="term" value="C:cytoplasm"/>
    <property type="evidence" value="ECO:0007669"/>
    <property type="project" value="TreeGrafter"/>
</dbReference>
<dbReference type="InterPro" id="IPR001509">
    <property type="entry name" value="Epimerase_deHydtase"/>
</dbReference>
<dbReference type="GO" id="GO:0004029">
    <property type="term" value="F:aldehyde dehydrogenase (NAD+) activity"/>
    <property type="evidence" value="ECO:0007669"/>
    <property type="project" value="TreeGrafter"/>
</dbReference>
<dbReference type="OrthoDB" id="7941246at2"/>
<reference evidence="2 3" key="1">
    <citation type="submission" date="2019-06" db="EMBL/GenBank/DDBJ databases">
        <title>Draft genome of Aliikangiella marina GYP-15.</title>
        <authorList>
            <person name="Wang G."/>
        </authorList>
    </citation>
    <scope>NUCLEOTIDE SEQUENCE [LARGE SCALE GENOMIC DNA]</scope>
    <source>
        <strain evidence="2 3">GYP-15</strain>
    </source>
</reference>
<dbReference type="EMBL" id="VIKR01000005">
    <property type="protein sequence ID" value="TQV72427.1"/>
    <property type="molecule type" value="Genomic_DNA"/>
</dbReference>
<sequence length="362" mass="40427">MQESSKESDRKTEQETSNNQPAKKLKILFLGGTGFLGPHTVNAAIAQGHEVTLFNRGKTNPEMFSELEKIKGDRNTADIQKLANRKWDVVIDTSAYYPRSVNMAMEVLKENISQYLLVSTISVYADWSKPGMDESTPVGTIEDPTVEEVNGQTYGPLKALCEQAAEKQMPGKVCTIRPGLIVGPRDKTDRFTYWPVRIKKGGDVLAPGDGSDFIQYIDVRDLAEWMVYCVEQNINGIFNAQTNGSDITMKQLLDTCVKVINPAANLVWADKAFLQEQEVAPWQEMPVWIPAEGEYGGSGMMSSAKAYANGLKERPMEVVIKDCYDWFTTLPEERQANLKWGIKAEKEAKVLGEWKSKQNSPA</sequence>
<dbReference type="InterPro" id="IPR036291">
    <property type="entry name" value="NAD(P)-bd_dom_sf"/>
</dbReference>
<dbReference type="Proteomes" id="UP000317839">
    <property type="component" value="Unassembled WGS sequence"/>
</dbReference>
<dbReference type="PANTHER" id="PTHR48079">
    <property type="entry name" value="PROTEIN YEEZ"/>
    <property type="match status" value="1"/>
</dbReference>
<accession>A0A545T5B3</accession>
<comment type="caution">
    <text evidence="2">The sequence shown here is derived from an EMBL/GenBank/DDBJ whole genome shotgun (WGS) entry which is preliminary data.</text>
</comment>
<dbReference type="AlphaFoldDB" id="A0A545T5B3"/>
<dbReference type="PANTHER" id="PTHR48079:SF6">
    <property type="entry name" value="NAD(P)-BINDING DOMAIN-CONTAINING PROTEIN-RELATED"/>
    <property type="match status" value="1"/>
</dbReference>
<evidence type="ECO:0000313" key="3">
    <source>
        <dbReference type="Proteomes" id="UP000317839"/>
    </source>
</evidence>
<keyword evidence="3" id="KW-1185">Reference proteome</keyword>
<dbReference type="SUPFAM" id="SSF51735">
    <property type="entry name" value="NAD(P)-binding Rossmann-fold domains"/>
    <property type="match status" value="1"/>
</dbReference>
<protein>
    <submittedName>
        <fullName evidence="2">NAD-dependent epimerase/dehydratase family protein</fullName>
    </submittedName>
</protein>
<dbReference type="Gene3D" id="3.40.50.720">
    <property type="entry name" value="NAD(P)-binding Rossmann-like Domain"/>
    <property type="match status" value="1"/>
</dbReference>
<organism evidence="2 3">
    <name type="scientific">Aliikangiella marina</name>
    <dbReference type="NCBI Taxonomy" id="1712262"/>
    <lineage>
        <taxon>Bacteria</taxon>
        <taxon>Pseudomonadati</taxon>
        <taxon>Pseudomonadota</taxon>
        <taxon>Gammaproteobacteria</taxon>
        <taxon>Oceanospirillales</taxon>
        <taxon>Pleioneaceae</taxon>
        <taxon>Aliikangiella</taxon>
    </lineage>
</organism>
<gene>
    <name evidence="2" type="ORF">FLL45_19195</name>
</gene>
<proteinExistence type="predicted"/>